<sequence length="275" mass="29833">MTHHATSPAPNVSEPAPSPLPSDPVDLATSIADASQHKERGNTLFKSGDWEGAATEYLVGLAALPPWPPLRKSKDDKGKGRERPEDDAPSTSEVAIPEEPEEAELKDEEPAECKTLRAVLYANVAACRAKQGDDKAVVELCTQALLDDPKYAKALLRRAAANEKIGTWSAMDAANAGTSRFRRCCASALTHGRLDYTTLLTIYPESSREASDIRRAQRQLTPRLEAAKKKEMDEMVSKMKGLGNSILGKFGLSTDNFQFTPNGQGGYSMNFVNNA</sequence>
<reference evidence="2 3" key="1">
    <citation type="journal article" date="2016" name="Mol. Biol. Evol.">
        <title>Comparative Genomics of Early-Diverging Mushroom-Forming Fungi Provides Insights into the Origins of Lignocellulose Decay Capabilities.</title>
        <authorList>
            <person name="Nagy L.G."/>
            <person name="Riley R."/>
            <person name="Tritt A."/>
            <person name="Adam C."/>
            <person name="Daum C."/>
            <person name="Floudas D."/>
            <person name="Sun H."/>
            <person name="Yadav J.S."/>
            <person name="Pangilinan J."/>
            <person name="Larsson K.H."/>
            <person name="Matsuura K."/>
            <person name="Barry K."/>
            <person name="Labutti K."/>
            <person name="Kuo R."/>
            <person name="Ohm R.A."/>
            <person name="Bhattacharya S.S."/>
            <person name="Shirouzu T."/>
            <person name="Yoshinaga Y."/>
            <person name="Martin F.M."/>
            <person name="Grigoriev I.V."/>
            <person name="Hibbett D.S."/>
        </authorList>
    </citation>
    <scope>NUCLEOTIDE SEQUENCE [LARGE SCALE GENOMIC DNA]</scope>
    <source>
        <strain evidence="2 3">HHB12029</strain>
    </source>
</reference>
<feature type="region of interest" description="Disordered" evidence="1">
    <location>
        <begin position="1"/>
        <end position="47"/>
    </location>
</feature>
<evidence type="ECO:0008006" key="4">
    <source>
        <dbReference type="Google" id="ProtNLM"/>
    </source>
</evidence>
<feature type="compositionally biased region" description="Basic and acidic residues" evidence="1">
    <location>
        <begin position="72"/>
        <end position="86"/>
    </location>
</feature>
<accession>A0A165M8E4</accession>
<dbReference type="Proteomes" id="UP000077266">
    <property type="component" value="Unassembled WGS sequence"/>
</dbReference>
<dbReference type="InterPro" id="IPR052769">
    <property type="entry name" value="TPR_domain_protein"/>
</dbReference>
<proteinExistence type="predicted"/>
<gene>
    <name evidence="2" type="ORF">EXIGLDRAFT_763134</name>
</gene>
<keyword evidence="3" id="KW-1185">Reference proteome</keyword>
<evidence type="ECO:0000313" key="2">
    <source>
        <dbReference type="EMBL" id="KZV98904.1"/>
    </source>
</evidence>
<dbReference type="SUPFAM" id="SSF48452">
    <property type="entry name" value="TPR-like"/>
    <property type="match status" value="1"/>
</dbReference>
<protein>
    <recommendedName>
        <fullName evidence="4">TPR-like protein</fullName>
    </recommendedName>
</protein>
<dbReference type="Gene3D" id="1.25.40.10">
    <property type="entry name" value="Tetratricopeptide repeat domain"/>
    <property type="match status" value="1"/>
</dbReference>
<dbReference type="InParanoid" id="A0A165M8E4"/>
<dbReference type="PANTHER" id="PTHR46014:SF1">
    <property type="entry name" value="TETRATRICOPEPTIDE REPEAT PROTEIN 1"/>
    <property type="match status" value="1"/>
</dbReference>
<dbReference type="OrthoDB" id="1872379at2759"/>
<dbReference type="InterPro" id="IPR011990">
    <property type="entry name" value="TPR-like_helical_dom_sf"/>
</dbReference>
<feature type="compositionally biased region" description="Acidic residues" evidence="1">
    <location>
        <begin position="96"/>
        <end position="109"/>
    </location>
</feature>
<evidence type="ECO:0000256" key="1">
    <source>
        <dbReference type="SAM" id="MobiDB-lite"/>
    </source>
</evidence>
<dbReference type="EMBL" id="KV425914">
    <property type="protein sequence ID" value="KZV98904.1"/>
    <property type="molecule type" value="Genomic_DNA"/>
</dbReference>
<feature type="region of interest" description="Disordered" evidence="1">
    <location>
        <begin position="65"/>
        <end position="109"/>
    </location>
</feature>
<dbReference type="STRING" id="1314781.A0A165M8E4"/>
<organism evidence="2 3">
    <name type="scientific">Exidia glandulosa HHB12029</name>
    <dbReference type="NCBI Taxonomy" id="1314781"/>
    <lineage>
        <taxon>Eukaryota</taxon>
        <taxon>Fungi</taxon>
        <taxon>Dikarya</taxon>
        <taxon>Basidiomycota</taxon>
        <taxon>Agaricomycotina</taxon>
        <taxon>Agaricomycetes</taxon>
        <taxon>Auriculariales</taxon>
        <taxon>Exidiaceae</taxon>
        <taxon>Exidia</taxon>
    </lineage>
</organism>
<name>A0A165M8E4_EXIGL</name>
<dbReference type="AlphaFoldDB" id="A0A165M8E4"/>
<evidence type="ECO:0000313" key="3">
    <source>
        <dbReference type="Proteomes" id="UP000077266"/>
    </source>
</evidence>
<feature type="compositionally biased region" description="Polar residues" evidence="1">
    <location>
        <begin position="1"/>
        <end position="10"/>
    </location>
</feature>
<dbReference type="PANTHER" id="PTHR46014">
    <property type="entry name" value="TETRATRICOPEPTIDE REPEAT PROTEIN 1"/>
    <property type="match status" value="1"/>
</dbReference>